<evidence type="ECO:0000259" key="2">
    <source>
        <dbReference type="Pfam" id="PF19087"/>
    </source>
</evidence>
<feature type="region of interest" description="Disordered" evidence="1">
    <location>
        <begin position="437"/>
        <end position="460"/>
    </location>
</feature>
<reference evidence="3" key="1">
    <citation type="submission" date="2020-12" db="EMBL/GenBank/DDBJ databases">
        <authorList>
            <person name="Mcmullen J.G."/>
        </authorList>
    </citation>
    <scope>NUCLEOTIDE SEQUENCE</scope>
    <source>
        <strain evidence="3">Dm-2019-70</strain>
    </source>
</reference>
<evidence type="ECO:0000256" key="1">
    <source>
        <dbReference type="SAM" id="MobiDB-lite"/>
    </source>
</evidence>
<evidence type="ECO:0000313" key="3">
    <source>
        <dbReference type="EMBL" id="MBS1010113.1"/>
    </source>
</evidence>
<feature type="compositionally biased region" description="Polar residues" evidence="1">
    <location>
        <begin position="440"/>
        <end position="460"/>
    </location>
</feature>
<protein>
    <recommendedName>
        <fullName evidence="2">DUF5776 domain-containing protein</fullName>
    </recommendedName>
</protein>
<organism evidence="3 4">
    <name type="scientific">Levilactobacillus brevis</name>
    <name type="common">Lactobacillus brevis</name>
    <dbReference type="NCBI Taxonomy" id="1580"/>
    <lineage>
        <taxon>Bacteria</taxon>
        <taxon>Bacillati</taxon>
        <taxon>Bacillota</taxon>
        <taxon>Bacilli</taxon>
        <taxon>Lactobacillales</taxon>
        <taxon>Lactobacillaceae</taxon>
        <taxon>Levilactobacillus</taxon>
    </lineage>
</organism>
<evidence type="ECO:0000313" key="4">
    <source>
        <dbReference type="Proteomes" id="UP000676478"/>
    </source>
</evidence>
<dbReference type="RefSeq" id="WP_139566147.1">
    <property type="nucleotide sequence ID" value="NZ_CP031169.1"/>
</dbReference>
<dbReference type="Pfam" id="PF19087">
    <property type="entry name" value="DUF5776"/>
    <property type="match status" value="1"/>
</dbReference>
<dbReference type="EMBL" id="JAERKF010000004">
    <property type="protein sequence ID" value="MBS1010113.1"/>
    <property type="molecule type" value="Genomic_DNA"/>
</dbReference>
<dbReference type="AlphaFoldDB" id="A0AA41ENP6"/>
<gene>
    <name evidence="3" type="ORF">JK167_04590</name>
</gene>
<sequence length="618" mass="70105">MKLIRKETTMLDKQSVRLLIELIGIMSLSLIMLTIPHSTAQATTTDSDTTLTDQEFKRQITADVDPNRPIREVLPDPVIANNFVDSYNYYVYSPVGQEVTLDSNYQAAMARAGDVLLYMDIPEKVHDWTGVKLIARDVAIISNQGDGFDRKALIYYQQFETGSSINFSNCGITQSTFEGFLDYMREHHITRIQGNFEYNHISDFSRLSNIVVNDNNYPEGYGFYGFFGAGQTNGHVTYEGPGAPIKVVGNTATVAVDDFQRMMTLGSPTSTIPFDWQDSDNPVNHTYWAMDSDLTRQMYDPISYGTALKKEELNHAFPGESPDLSEAESMVSWHQSDFDRFARNYMAYAGRYLVTNTGWRKVNVPPSVASNKMYLRSLADRFHFKLPDMVKNYPDRLTLTNIGSDQQSITIKGDYRNGGSIVTAFNTAVDVPLVHESRPAVSSTETSRPVTPSKPDNVTKPSYVVRKGQAVSGIQKLGLYRQATFTAKNRRVFYPRQLREKRPQFVVTGYAASRGGRPRYRVRDVNHHSRTAGLTGYITTQPQYVTNTYYKQNPRRIRVINAQGVNAYRRVKLTGKIRHYKRGVVLKVKRLESYHLTTRLVLTNGQYVTANKTLVMKR</sequence>
<name>A0AA41ENP6_LEVBR</name>
<reference evidence="3" key="2">
    <citation type="submission" date="2022-09" db="EMBL/GenBank/DDBJ databases">
        <title>Genome-inferred correspondence between phylogeny and metabolic traits in the wild Drosophila gut microbiome.</title>
        <authorList>
            <person name="Bueno E."/>
            <person name="Blow F."/>
            <person name="Douglas A.E."/>
        </authorList>
    </citation>
    <scope>NUCLEOTIDE SEQUENCE</scope>
    <source>
        <strain evidence="3">Dm-2019-70</strain>
    </source>
</reference>
<dbReference type="Proteomes" id="UP000676478">
    <property type="component" value="Unassembled WGS sequence"/>
</dbReference>
<comment type="caution">
    <text evidence="3">The sequence shown here is derived from an EMBL/GenBank/DDBJ whole genome shotgun (WGS) entry which is preliminary data.</text>
</comment>
<dbReference type="InterPro" id="IPR044081">
    <property type="entry name" value="DUF5776"/>
</dbReference>
<feature type="domain" description="DUF5776" evidence="2">
    <location>
        <begin position="549"/>
        <end position="615"/>
    </location>
</feature>
<accession>A0AA41ENP6</accession>
<proteinExistence type="predicted"/>